<reference evidence="2" key="1">
    <citation type="submission" date="2001-07" db="EMBL/GenBank/DDBJ databases">
        <title>Oryza sativa nipponbare(GA3) genomic DNA, chromosome 6, BAC clone:OJ1147_D11.</title>
        <authorList>
            <person name="Sasaki T."/>
            <person name="Matsumoto T."/>
            <person name="Yamamoto K."/>
        </authorList>
    </citation>
    <scope>NUCLEOTIDE SEQUENCE</scope>
</reference>
<evidence type="ECO:0000313" key="2">
    <source>
        <dbReference type="EMBL" id="BAD35584.1"/>
    </source>
</evidence>
<organism evidence="3 5">
    <name type="scientific">Oryza sativa subsp. japonica</name>
    <name type="common">Rice</name>
    <dbReference type="NCBI Taxonomy" id="39947"/>
    <lineage>
        <taxon>Eukaryota</taxon>
        <taxon>Viridiplantae</taxon>
        <taxon>Streptophyta</taxon>
        <taxon>Embryophyta</taxon>
        <taxon>Tracheophyta</taxon>
        <taxon>Spermatophyta</taxon>
        <taxon>Magnoliopsida</taxon>
        <taxon>Liliopsida</taxon>
        <taxon>Poales</taxon>
        <taxon>Poaceae</taxon>
        <taxon>BOP clade</taxon>
        <taxon>Oryzoideae</taxon>
        <taxon>Oryzeae</taxon>
        <taxon>Oryzinae</taxon>
        <taxon>Oryza</taxon>
        <taxon>Oryza sativa</taxon>
    </lineage>
</organism>
<reference evidence="4" key="4">
    <citation type="journal article" date="2006" name="Nucleic Acids Res.">
        <title>The Rice Annotation Project Database (RAP-DB): hub for Oryza sativa ssp. japonica genome information.</title>
        <authorList>
            <person name="Ohyanagi H."/>
            <person name="Tanaka T."/>
            <person name="Sakai H."/>
            <person name="Shigemoto Y."/>
            <person name="Yamaguchi K."/>
            <person name="Habara T."/>
            <person name="Fujii Y."/>
            <person name="Antonio B.A."/>
            <person name="Nagamura Y."/>
            <person name="Imanishi T."/>
            <person name="Ikeo K."/>
            <person name="Itoh T."/>
            <person name="Gojobori T."/>
            <person name="Sasaki T."/>
        </authorList>
    </citation>
    <scope>NUCLEOTIDE SEQUENCE</scope>
</reference>
<evidence type="ECO:0000256" key="1">
    <source>
        <dbReference type="SAM" id="MobiDB-lite"/>
    </source>
</evidence>
<reference evidence="3" key="2">
    <citation type="submission" date="2002-11" db="EMBL/GenBank/DDBJ databases">
        <title>Oryza sativa nipponbare(GA3) genomic DNA, chromosome 6, BAC clone:B1172G12.</title>
        <authorList>
            <person name="Sasaki T."/>
            <person name="Matsumoto T."/>
            <person name="Katayose Y."/>
        </authorList>
    </citation>
    <scope>NUCLEOTIDE SEQUENCE</scope>
</reference>
<reference evidence="4" key="9">
    <citation type="submission" date="2012-08" db="EMBL/GenBank/DDBJ databases">
        <title>The Second Rice Annotation Project Meeting (RAP2).</title>
        <authorList>
            <consortium name="The Rice Annotation Project (RAP)"/>
        </authorList>
    </citation>
    <scope>NUCLEOTIDE SEQUENCE</scope>
</reference>
<evidence type="ECO:0000313" key="3">
    <source>
        <dbReference type="EMBL" id="BAD36654.1"/>
    </source>
</evidence>
<protein>
    <submittedName>
        <fullName evidence="4">Os06g0200600 protein</fullName>
    </submittedName>
</protein>
<dbReference type="KEGG" id="dosa:Os06g0200600"/>
<feature type="compositionally biased region" description="Low complexity" evidence="1">
    <location>
        <begin position="1"/>
        <end position="14"/>
    </location>
</feature>
<reference evidence="4" key="5">
    <citation type="journal article" date="2007" name="Genome Res.">
        <title>Curated Genome Annotation of Oryza sativa ssp. japonica and Comparative Genome Analysis with Arabidopsis thaliana.</title>
        <authorList>
            <consortium name="The Rice Annotation Project (RAP)"/>
            <person name="Itoh T."/>
            <person name="Tanaka T."/>
            <person name="Barrero R.A."/>
            <person name="Yamasaki C."/>
            <person name="Fujii Y."/>
            <person name="Hilton P.B."/>
            <person name="Antonio B.A."/>
            <person name="Aono H."/>
            <person name="Apweiler R."/>
            <person name="Bruskiewich R."/>
            <person name="Bureau T."/>
            <person name="Burr F."/>
            <person name="Costa de Oliveira A."/>
            <person name="Fuks G."/>
            <person name="Habara T."/>
            <person name="Haberer G."/>
            <person name="Han B."/>
            <person name="Harada E."/>
            <person name="Hiraki A.T."/>
            <person name="Hirochika H."/>
            <person name="Hoen D."/>
            <person name="Hokari H."/>
            <person name="Hosokawa S."/>
            <person name="Hsing Y."/>
            <person name="Ikawa H."/>
            <person name="Ikeo K."/>
            <person name="Imanishi T."/>
            <person name="Ito Y."/>
            <person name="Jaiswal P."/>
            <person name="Kanno M."/>
            <person name="Kawahara Y."/>
            <person name="Kawamura T."/>
            <person name="Kawashima H."/>
            <person name="Khurana J.P."/>
            <person name="Kikuchi S."/>
            <person name="Komatsu S."/>
            <person name="Koyanagi K.O."/>
            <person name="Kubooka H."/>
            <person name="Lieberherr D."/>
            <person name="Lin Y.C."/>
            <person name="Lonsdale D."/>
            <person name="Matsumoto T."/>
            <person name="Matsuya A."/>
            <person name="McCombie W.R."/>
            <person name="Messing J."/>
            <person name="Miyao A."/>
            <person name="Mulder N."/>
            <person name="Nagamura Y."/>
            <person name="Nam J."/>
            <person name="Namiki N."/>
            <person name="Numa H."/>
            <person name="Nurimoto S."/>
            <person name="O'donovan C."/>
            <person name="Ohyanagi H."/>
            <person name="Okido T."/>
            <person name="Oota S."/>
            <person name="Osato N."/>
            <person name="Palmer L.E."/>
            <person name="Quetier F."/>
            <person name="Raghuvanshi S."/>
            <person name="Saichi N."/>
            <person name="Sakai H."/>
            <person name="Sakai Y."/>
            <person name="Sakata K."/>
            <person name="Sakurai T."/>
            <person name="Sato F."/>
            <person name="Sato Y."/>
            <person name="Schoof H."/>
            <person name="Seki M."/>
            <person name="Shibata M."/>
            <person name="Shimizu Y."/>
            <person name="Shinozaki K."/>
            <person name="Shinso Y."/>
            <person name="Singh N.K."/>
            <person name="Smith-White B."/>
            <person name="Takeda J."/>
            <person name="Tanino M."/>
            <person name="Tatusova T."/>
            <person name="Thongjuea S."/>
            <person name="Todokoro F."/>
            <person name="Tsugane M."/>
            <person name="Tyagi A.K."/>
            <person name="Vanavichit A."/>
            <person name="Wang A."/>
            <person name="Wing R.A."/>
            <person name="Yamaguchi K."/>
            <person name="Yamamoto M."/>
            <person name="Yamamoto N."/>
            <person name="Yu Y."/>
            <person name="Zhang H."/>
            <person name="Zhao Q."/>
            <person name="Higo K."/>
            <person name="Burr B."/>
            <person name="Gojobori T."/>
            <person name="Sasaki T."/>
        </authorList>
    </citation>
    <scope>NUCLEOTIDE SEQUENCE</scope>
</reference>
<proteinExistence type="predicted"/>
<name>Q69K47_ORYSJ</name>
<evidence type="ECO:0000313" key="5">
    <source>
        <dbReference type="Proteomes" id="UP000000763"/>
    </source>
</evidence>
<reference evidence="4" key="6">
    <citation type="journal article" date="2008" name="Nucleic Acids Res.">
        <title>The Rice Annotation Project Database (RAP-DB): 2008 update.</title>
        <authorList>
            <consortium name="The Rice Annotation Project (RAP)"/>
            <person name="Tanaka T."/>
            <person name="Antonio B.A."/>
            <person name="Kikuchi S."/>
            <person name="Matsumoto T."/>
            <person name="Nagamura Y."/>
            <person name="Numa H."/>
            <person name="Sakai H."/>
            <person name="Wu J."/>
            <person name="Itoh T."/>
            <person name="Sasaki T."/>
            <person name="Aono R."/>
            <person name="Fujii Y."/>
            <person name="Habara T."/>
            <person name="Harada E."/>
            <person name="Kanno M."/>
            <person name="Kawahara Y."/>
            <person name="Kawashima H."/>
            <person name="Kubooka H."/>
            <person name="Matsuya A."/>
            <person name="Nakaoka H."/>
            <person name="Saichi N."/>
            <person name="Sanbonmatsu R."/>
            <person name="Sato Y."/>
            <person name="Shinso Y."/>
            <person name="Suzuki M."/>
            <person name="Takeda J."/>
            <person name="Tanino M."/>
            <person name="Todokoro F."/>
            <person name="Yamaguchi K."/>
            <person name="Yamamoto N."/>
            <person name="Yamasaki C."/>
            <person name="Imanishi T."/>
            <person name="Okido T."/>
            <person name="Tada M."/>
            <person name="Ikeo K."/>
            <person name="Tateno Y."/>
            <person name="Gojobori T."/>
            <person name="Lin Y.C."/>
            <person name="Wei F.J."/>
            <person name="Hsing Y.I."/>
            <person name="Zhao Q."/>
            <person name="Han B."/>
            <person name="Kramer M.R."/>
            <person name="McCombie R.W."/>
            <person name="Lonsdale D."/>
            <person name="O'Donovan C.C."/>
            <person name="Whitfield E.J."/>
            <person name="Apweiler R."/>
            <person name="Koyanagi K.O."/>
            <person name="Khurana J.P."/>
            <person name="Raghuvanshi S."/>
            <person name="Singh N.K."/>
            <person name="Tyagi A.K."/>
            <person name="Haberer G."/>
            <person name="Fujisawa M."/>
            <person name="Hosokawa S."/>
            <person name="Ito Y."/>
            <person name="Ikawa H."/>
            <person name="Shibata M."/>
            <person name="Yamamoto M."/>
            <person name="Bruskiewich R.M."/>
            <person name="Hoen D.R."/>
            <person name="Bureau TE."/>
            <person name="Namiki N."/>
            <person name="Ohyanagi H."/>
            <person name="Sakai Y."/>
            <person name="Nobushima S."/>
            <person name="Sakata K."/>
            <person name="Barrero R.A."/>
            <person name="Sato Y."/>
            <person name="Souvorov A."/>
            <person name="Smith-White B."/>
            <person name="Tatusova T."/>
            <person name="An S."/>
            <person name="An G."/>
            <person name="OOta S."/>
            <person name="Fuks G."/>
            <person name="Messing J."/>
            <person name="Christie K.R."/>
            <person name="Lieberherr D."/>
            <person name="Kim H."/>
            <person name="Zuccolo A."/>
            <person name="Wing R.A."/>
            <person name="Nobuta K."/>
            <person name="Green P.J."/>
            <person name="Lu C."/>
            <person name="Meyers BC."/>
            <person name="Chaparro C."/>
            <person name="Piegu B."/>
            <person name="Panaud O."/>
            <person name="Echeverria M."/>
        </authorList>
    </citation>
    <scope>NUCLEOTIDE SEQUENCE</scope>
</reference>
<reference evidence="4 5" key="3">
    <citation type="journal article" date="2005" name="Nature">
        <title>The map-based sequence of the rice genome.</title>
        <authorList>
            <consortium name="International rice genome sequencing project (IRGSP)"/>
            <person name="Matsumoto T."/>
            <person name="Wu J."/>
            <person name="Kanamori H."/>
            <person name="Katayose Y."/>
            <person name="Fujisawa M."/>
            <person name="Namiki N."/>
            <person name="Mizuno H."/>
            <person name="Yamamoto K."/>
            <person name="Antonio B.A."/>
            <person name="Baba T."/>
            <person name="Sakata K."/>
            <person name="Nagamura Y."/>
            <person name="Aoki H."/>
            <person name="Arikawa K."/>
            <person name="Arita K."/>
            <person name="Bito T."/>
            <person name="Chiden Y."/>
            <person name="Fujitsuka N."/>
            <person name="Fukunaka R."/>
            <person name="Hamada M."/>
            <person name="Harada C."/>
            <person name="Hayashi A."/>
            <person name="Hijishita S."/>
            <person name="Honda M."/>
            <person name="Hosokawa S."/>
            <person name="Ichikawa Y."/>
            <person name="Idonuma A."/>
            <person name="Iijima M."/>
            <person name="Ikeda M."/>
            <person name="Ikeno M."/>
            <person name="Ito K."/>
            <person name="Ito S."/>
            <person name="Ito T."/>
            <person name="Ito Y."/>
            <person name="Ito Y."/>
            <person name="Iwabuchi A."/>
            <person name="Kamiya K."/>
            <person name="Karasawa W."/>
            <person name="Kurita K."/>
            <person name="Katagiri S."/>
            <person name="Kikuta A."/>
            <person name="Kobayashi H."/>
            <person name="Kobayashi N."/>
            <person name="Machita K."/>
            <person name="Maehara T."/>
            <person name="Masukawa M."/>
            <person name="Mizubayashi T."/>
            <person name="Mukai Y."/>
            <person name="Nagasaki H."/>
            <person name="Nagata Y."/>
            <person name="Naito S."/>
            <person name="Nakashima M."/>
            <person name="Nakama Y."/>
            <person name="Nakamichi Y."/>
            <person name="Nakamura M."/>
            <person name="Meguro A."/>
            <person name="Negishi M."/>
            <person name="Ohta I."/>
            <person name="Ohta T."/>
            <person name="Okamoto M."/>
            <person name="Ono N."/>
            <person name="Saji S."/>
            <person name="Sakaguchi M."/>
            <person name="Sakai K."/>
            <person name="Shibata M."/>
            <person name="Shimokawa T."/>
            <person name="Song J."/>
            <person name="Takazaki Y."/>
            <person name="Terasawa K."/>
            <person name="Tsugane M."/>
            <person name="Tsuji K."/>
            <person name="Ueda S."/>
            <person name="Waki K."/>
            <person name="Yamagata H."/>
            <person name="Yamamoto M."/>
            <person name="Yamamoto S."/>
            <person name="Yamane H."/>
            <person name="Yoshiki S."/>
            <person name="Yoshihara R."/>
            <person name="Yukawa K."/>
            <person name="Zhong H."/>
            <person name="Yano M."/>
            <person name="Yuan Q."/>
            <person name="Ouyang S."/>
            <person name="Liu J."/>
            <person name="Jones K.M."/>
            <person name="Gansberger K."/>
            <person name="Moffat K."/>
            <person name="Hill J."/>
            <person name="Bera J."/>
            <person name="Fadrosh D."/>
            <person name="Jin S."/>
            <person name="Johri S."/>
            <person name="Kim M."/>
            <person name="Overton L."/>
            <person name="Reardon M."/>
            <person name="Tsitrin T."/>
            <person name="Vuong H."/>
            <person name="Weaver B."/>
            <person name="Ciecko A."/>
            <person name="Tallon L."/>
            <person name="Jackson J."/>
            <person name="Pai G."/>
            <person name="Aken S.V."/>
            <person name="Utterback T."/>
            <person name="Reidmuller S."/>
            <person name="Feldblyum T."/>
            <person name="Hsiao J."/>
            <person name="Zismann V."/>
            <person name="Iobst S."/>
            <person name="de Vazeille A.R."/>
            <person name="Buell C.R."/>
            <person name="Ying K."/>
            <person name="Li Y."/>
            <person name="Lu T."/>
            <person name="Huang Y."/>
            <person name="Zhao Q."/>
            <person name="Feng Q."/>
            <person name="Zhang L."/>
            <person name="Zhu J."/>
            <person name="Weng Q."/>
            <person name="Mu J."/>
            <person name="Lu Y."/>
            <person name="Fan D."/>
            <person name="Liu Y."/>
            <person name="Guan J."/>
            <person name="Zhang Y."/>
            <person name="Yu S."/>
            <person name="Liu X."/>
            <person name="Zhang Y."/>
            <person name="Hong G."/>
            <person name="Han B."/>
            <person name="Choisne N."/>
            <person name="Demange N."/>
            <person name="Orjeda G."/>
            <person name="Samain S."/>
            <person name="Cattolico L."/>
            <person name="Pelletier E."/>
            <person name="Couloux A."/>
            <person name="Segurens B."/>
            <person name="Wincker P."/>
            <person name="D'Hont A."/>
            <person name="Scarpelli C."/>
            <person name="Weissenbach J."/>
            <person name="Salanoubat M."/>
            <person name="Quetier F."/>
            <person name="Yu Y."/>
            <person name="Kim H.R."/>
            <person name="Rambo T."/>
            <person name="Currie J."/>
            <person name="Collura K."/>
            <person name="Luo M."/>
            <person name="Yang T."/>
            <person name="Ammiraju J.S.S."/>
            <person name="Engler F."/>
            <person name="Soderlund C."/>
            <person name="Wing R.A."/>
            <person name="Palmer L.E."/>
            <person name="de la Bastide M."/>
            <person name="Spiegel L."/>
            <person name="Nascimento L."/>
            <person name="Zutavern T."/>
            <person name="O'Shaughnessy A."/>
            <person name="Dike S."/>
            <person name="Dedhia N."/>
            <person name="Preston R."/>
            <person name="Balija V."/>
            <person name="McCombie W.R."/>
            <person name="Chow T."/>
            <person name="Chen H."/>
            <person name="Chung M."/>
            <person name="Chen C."/>
            <person name="Shaw J."/>
            <person name="Wu H."/>
            <person name="Hsiao K."/>
            <person name="Chao Y."/>
            <person name="Chu M."/>
            <person name="Cheng C."/>
            <person name="Hour A."/>
            <person name="Lee P."/>
            <person name="Lin S."/>
            <person name="Lin Y."/>
            <person name="Liou J."/>
            <person name="Liu S."/>
            <person name="Hsing Y."/>
            <person name="Raghuvanshi S."/>
            <person name="Mohanty A."/>
            <person name="Bharti A.K."/>
            <person name="Gaur A."/>
            <person name="Gupta V."/>
            <person name="Kumar D."/>
            <person name="Ravi V."/>
            <person name="Vij S."/>
            <person name="Kapur A."/>
            <person name="Khurana P."/>
            <person name="Khurana P."/>
            <person name="Khurana J.P."/>
            <person name="Tyagi A.K."/>
            <person name="Gaikwad K."/>
            <person name="Singh A."/>
            <person name="Dalal V."/>
            <person name="Srivastava S."/>
            <person name="Dixit A."/>
            <person name="Pal A.K."/>
            <person name="Ghazi I.A."/>
            <person name="Yadav M."/>
            <person name="Pandit A."/>
            <person name="Bhargava A."/>
            <person name="Sureshbabu K."/>
            <person name="Batra K."/>
            <person name="Sharma T.R."/>
            <person name="Mohapatra T."/>
            <person name="Singh N.K."/>
            <person name="Messing J."/>
            <person name="Nelson A.B."/>
            <person name="Fuks G."/>
            <person name="Kavchok S."/>
            <person name="Keizer G."/>
            <person name="Linton E."/>
            <person name="Llaca V."/>
            <person name="Song R."/>
            <person name="Tanyolac B."/>
            <person name="Young S."/>
            <person name="Ho-Il K."/>
            <person name="Hahn J.H."/>
            <person name="Sangsakoo G."/>
            <person name="Vanavichit A."/>
            <person name="de Mattos Luiz.A.T."/>
            <person name="Zimmer P.D."/>
            <person name="Malone G."/>
            <person name="Dellagostin O."/>
            <person name="de Oliveira A.C."/>
            <person name="Bevan M."/>
            <person name="Bancroft I."/>
            <person name="Minx P."/>
            <person name="Cordum H."/>
            <person name="Wilson R."/>
            <person name="Cheng Z."/>
            <person name="Jin W."/>
            <person name="Jiang J."/>
            <person name="Leong S.A."/>
            <person name="Iwama H."/>
            <person name="Gojobori T."/>
            <person name="Itoh T."/>
            <person name="Niimura Y."/>
            <person name="Fujii Y."/>
            <person name="Habara T."/>
            <person name="Sakai H."/>
            <person name="Sato Y."/>
            <person name="Wilson G."/>
            <person name="Kumar K."/>
            <person name="McCouch S."/>
            <person name="Juretic N."/>
            <person name="Hoen D."/>
            <person name="Wright S."/>
            <person name="Bruskiewich R."/>
            <person name="Bureau T."/>
            <person name="Miyao A."/>
            <person name="Hirochika H."/>
            <person name="Nishikawa T."/>
            <person name="Kadowaki K."/>
            <person name="Sugiura M."/>
            <person name="Burr B."/>
            <person name="Sasaki T."/>
        </authorList>
    </citation>
    <scope>NUCLEOTIDE SEQUENCE [LARGE SCALE GENOMIC DNA]</scope>
    <source>
        <strain evidence="5">cv. Nipponbare</strain>
    </source>
</reference>
<dbReference type="Proteomes" id="UP000000763">
    <property type="component" value="Chromosome 6"/>
</dbReference>
<accession>Q69K47</accession>
<reference evidence="5" key="7">
    <citation type="journal article" date="2008" name="Nucleic Acids Res.">
        <title>The rice annotation project database (RAP-DB): 2008 update.</title>
        <authorList>
            <consortium name="The rice annotation project (RAP)"/>
        </authorList>
    </citation>
    <scope>GENOME REANNOTATION</scope>
    <source>
        <strain evidence="5">cv. Nipponbare</strain>
    </source>
</reference>
<dbReference type="EMBL" id="AP003946">
    <property type="protein sequence ID" value="BAD35584.1"/>
    <property type="molecule type" value="Genomic_DNA"/>
</dbReference>
<dbReference type="AlphaFoldDB" id="Q69K47"/>
<feature type="region of interest" description="Disordered" evidence="1">
    <location>
        <begin position="1"/>
        <end position="27"/>
    </location>
</feature>
<reference evidence="4" key="8">
    <citation type="submission" date="2012-08" db="EMBL/GenBank/DDBJ databases">
        <title>Oryza sativa nipponbare(GA3) genomic DNA, chromosome 6.</title>
        <authorList>
            <consortium name="IRGSP(International Rice Genome Sequencing Project)"/>
        </authorList>
    </citation>
    <scope>NUCLEOTIDE SEQUENCE</scope>
</reference>
<gene>
    <name evidence="4" type="ordered locus">Os06g0200600</name>
    <name evidence="3" type="ORF">B1172G12.36</name>
    <name evidence="2" type="ORF">OJ1147_D11.14</name>
</gene>
<sequence>MVARSSSRSSTSTSCLRGSDRSVLGGRSNVPNFSTAFLPAHSNQTTLVQVNQCPMQRLP</sequence>
<dbReference type="EMBL" id="AP008212">
    <property type="protein sequence ID" value="BAF18985.1"/>
    <property type="molecule type" value="Genomic_DNA"/>
</dbReference>
<dbReference type="EMBL" id="AP006056">
    <property type="protein sequence ID" value="BAD36654.1"/>
    <property type="molecule type" value="Genomic_DNA"/>
</dbReference>
<evidence type="ECO:0000313" key="4">
    <source>
        <dbReference type="EMBL" id="BAF18985.1"/>
    </source>
</evidence>